<sequence length="254" mass="26496">MAIYAMTGGATGIGAAIKQQLRDAGHELIVVDIKDADILADLSTTEGRDSAVAGIIERSPHGLDGFVACAGLGPAAPAPLLLQVNYFGAKATLEGLREHLAKKQGSAVLIGSNSGAMPHFDQAKIDAMLADDEAHACALAEKSNHGQLAYLSSKRAITQWMRRNATAFARAGVRLNAVAPGFTQTPLTDAAKADPELAQSMAQFERSIPLGRAGQPEDIANAVGFLLSEQSAFVQGSVLFVDGGSDAMIRPDQF</sequence>
<dbReference type="Proteomes" id="UP001499988">
    <property type="component" value="Unassembled WGS sequence"/>
</dbReference>
<gene>
    <name evidence="3" type="ORF">GCM10023333_17030</name>
</gene>
<dbReference type="SUPFAM" id="SSF51735">
    <property type="entry name" value="NAD(P)-binding Rossmann-fold domains"/>
    <property type="match status" value="1"/>
</dbReference>
<keyword evidence="4" id="KW-1185">Reference proteome</keyword>
<dbReference type="Pfam" id="PF00106">
    <property type="entry name" value="adh_short"/>
    <property type="match status" value="1"/>
</dbReference>
<comment type="caution">
    <text evidence="3">The sequence shown here is derived from an EMBL/GenBank/DDBJ whole genome shotgun (WGS) entry which is preliminary data.</text>
</comment>
<dbReference type="InterPro" id="IPR036291">
    <property type="entry name" value="NAD(P)-bd_dom_sf"/>
</dbReference>
<evidence type="ECO:0000256" key="2">
    <source>
        <dbReference type="ARBA" id="ARBA00023002"/>
    </source>
</evidence>
<organism evidence="3 4">
    <name type="scientific">Ferrimonas pelagia</name>
    <dbReference type="NCBI Taxonomy" id="1177826"/>
    <lineage>
        <taxon>Bacteria</taxon>
        <taxon>Pseudomonadati</taxon>
        <taxon>Pseudomonadota</taxon>
        <taxon>Gammaproteobacteria</taxon>
        <taxon>Alteromonadales</taxon>
        <taxon>Ferrimonadaceae</taxon>
        <taxon>Ferrimonas</taxon>
    </lineage>
</organism>
<dbReference type="EMBL" id="BAABJZ010000024">
    <property type="protein sequence ID" value="GAA4883382.1"/>
    <property type="molecule type" value="Genomic_DNA"/>
</dbReference>
<evidence type="ECO:0000313" key="4">
    <source>
        <dbReference type="Proteomes" id="UP001499988"/>
    </source>
</evidence>
<protein>
    <submittedName>
        <fullName evidence="3">SDR family oxidoreductase</fullName>
    </submittedName>
</protein>
<dbReference type="InterPro" id="IPR002347">
    <property type="entry name" value="SDR_fam"/>
</dbReference>
<comment type="similarity">
    <text evidence="1">Belongs to the short-chain dehydrogenases/reductases (SDR) family.</text>
</comment>
<reference evidence="4" key="1">
    <citation type="journal article" date="2019" name="Int. J. Syst. Evol. Microbiol.">
        <title>The Global Catalogue of Microorganisms (GCM) 10K type strain sequencing project: providing services to taxonomists for standard genome sequencing and annotation.</title>
        <authorList>
            <consortium name="The Broad Institute Genomics Platform"/>
            <consortium name="The Broad Institute Genome Sequencing Center for Infectious Disease"/>
            <person name="Wu L."/>
            <person name="Ma J."/>
        </authorList>
    </citation>
    <scope>NUCLEOTIDE SEQUENCE [LARGE SCALE GENOMIC DNA]</scope>
    <source>
        <strain evidence="4">JCM 18401</strain>
    </source>
</reference>
<evidence type="ECO:0000256" key="1">
    <source>
        <dbReference type="ARBA" id="ARBA00006484"/>
    </source>
</evidence>
<accession>A0ABP9ER70</accession>
<name>A0ABP9ER70_9GAMM</name>
<dbReference type="PRINTS" id="PR00081">
    <property type="entry name" value="GDHRDH"/>
</dbReference>
<keyword evidence="2" id="KW-0560">Oxidoreductase</keyword>
<dbReference type="PANTHER" id="PTHR24321">
    <property type="entry name" value="DEHYDROGENASES, SHORT CHAIN"/>
    <property type="match status" value="1"/>
</dbReference>
<dbReference type="Pfam" id="PF13561">
    <property type="entry name" value="adh_short_C2"/>
    <property type="match status" value="1"/>
</dbReference>
<dbReference type="RefSeq" id="WP_345334933.1">
    <property type="nucleotide sequence ID" value="NZ_BAABJZ010000024.1"/>
</dbReference>
<proteinExistence type="inferred from homology"/>
<evidence type="ECO:0000313" key="3">
    <source>
        <dbReference type="EMBL" id="GAA4883382.1"/>
    </source>
</evidence>
<dbReference type="PANTHER" id="PTHR24321:SF8">
    <property type="entry name" value="ESTRADIOL 17-BETA-DEHYDROGENASE 8-RELATED"/>
    <property type="match status" value="1"/>
</dbReference>
<dbReference type="Gene3D" id="3.40.50.720">
    <property type="entry name" value="NAD(P)-binding Rossmann-like Domain"/>
    <property type="match status" value="1"/>
</dbReference>